<organism evidence="1 2">
    <name type="scientific">Salinimicrobium marinum</name>
    <dbReference type="NCBI Taxonomy" id="680283"/>
    <lineage>
        <taxon>Bacteria</taxon>
        <taxon>Pseudomonadati</taxon>
        <taxon>Bacteroidota</taxon>
        <taxon>Flavobacteriia</taxon>
        <taxon>Flavobacteriales</taxon>
        <taxon>Flavobacteriaceae</taxon>
        <taxon>Salinimicrobium</taxon>
    </lineage>
</organism>
<gene>
    <name evidence="1" type="ORF">GCM10007103_02260</name>
</gene>
<accession>A0A918S4U6</accession>
<dbReference type="Gene3D" id="3.40.50.1110">
    <property type="entry name" value="SGNH hydrolase"/>
    <property type="match status" value="2"/>
</dbReference>
<dbReference type="PROSITE" id="PS51257">
    <property type="entry name" value="PROKAR_LIPOPROTEIN"/>
    <property type="match status" value="1"/>
</dbReference>
<reference evidence="1" key="2">
    <citation type="submission" date="2020-09" db="EMBL/GenBank/DDBJ databases">
        <authorList>
            <person name="Sun Q."/>
            <person name="Kim S."/>
        </authorList>
    </citation>
    <scope>NUCLEOTIDE SEQUENCE</scope>
    <source>
        <strain evidence="1">KCTC 12719</strain>
    </source>
</reference>
<proteinExistence type="predicted"/>
<dbReference type="GO" id="GO:0016788">
    <property type="term" value="F:hydrolase activity, acting on ester bonds"/>
    <property type="evidence" value="ECO:0007669"/>
    <property type="project" value="UniProtKB-ARBA"/>
</dbReference>
<dbReference type="Proteomes" id="UP000610456">
    <property type="component" value="Unassembled WGS sequence"/>
</dbReference>
<protein>
    <submittedName>
        <fullName evidence="1">Outer membrane protein</fullName>
    </submittedName>
</protein>
<dbReference type="AlphaFoldDB" id="A0A918S4U6"/>
<evidence type="ECO:0000313" key="2">
    <source>
        <dbReference type="Proteomes" id="UP000610456"/>
    </source>
</evidence>
<reference evidence="1" key="1">
    <citation type="journal article" date="2014" name="Int. J. Syst. Evol. Microbiol.">
        <title>Complete genome sequence of Corynebacterium casei LMG S-19264T (=DSM 44701T), isolated from a smear-ripened cheese.</title>
        <authorList>
            <consortium name="US DOE Joint Genome Institute (JGI-PGF)"/>
            <person name="Walter F."/>
            <person name="Albersmeier A."/>
            <person name="Kalinowski J."/>
            <person name="Ruckert C."/>
        </authorList>
    </citation>
    <scope>NUCLEOTIDE SEQUENCE</scope>
    <source>
        <strain evidence="1">KCTC 12719</strain>
    </source>
</reference>
<comment type="caution">
    <text evidence="1">The sequence shown here is derived from an EMBL/GenBank/DDBJ whole genome shotgun (WGS) entry which is preliminary data.</text>
</comment>
<evidence type="ECO:0000313" key="1">
    <source>
        <dbReference type="EMBL" id="GHA24571.1"/>
    </source>
</evidence>
<keyword evidence="2" id="KW-1185">Reference proteome</keyword>
<dbReference type="InterPro" id="IPR036514">
    <property type="entry name" value="SGNH_hydro_sf"/>
</dbReference>
<sequence>MKNYIKYIGILALGMVACEPEFENPVDEQGAYENGEADFTNYVALGNSLTAGYADNALYITGQEQSYPNILAQQFAKVQQTEEFRIPYMDDNAGGLLYEGSPLPGFGNRRVLAFNEEGAASPGVYNGTATTEVTNVLEGPFNNMGVPGAKVYHLVAPGYGNAAGVTAGMANPYFARFASSPGAQIIEDAVAHNPTFFSLWIGNNDVLGYAVSGGVGEDQTGNQDPASYGSNDITDPQAFAFIYSNIVTALTANGADGVLLNIPDVTNVPFFTTVPHAPLDPTNPDFGPQIPTLNQTFGQLNAAFAFLGVPERSIQFSESAASAVVIRDEGLTDLSAELTQVLIGAGMDQGTATIYGMQYGQARQATEEDLIPLTSSGVIGQLNTERMGALMEMGVPQATAGQLSVNGVSYPLEDQHVLVPSELENIATATAAYNAAIQNIANSNELAFVDAAGMLNEVAGGGISYDGGTVTAAYVTGGAFSLDGIHLTPRGYALVANRIIESVNETYNSTVPRVNIGNYGTVTPSNDVQ</sequence>
<name>A0A918S4U6_9FLAO</name>
<dbReference type="RefSeq" id="WP_189602791.1">
    <property type="nucleotide sequence ID" value="NZ_BMXB01000001.1"/>
</dbReference>
<dbReference type="EMBL" id="BMXB01000001">
    <property type="protein sequence ID" value="GHA24571.1"/>
    <property type="molecule type" value="Genomic_DNA"/>
</dbReference>
<dbReference type="SUPFAM" id="SSF52266">
    <property type="entry name" value="SGNH hydrolase"/>
    <property type="match status" value="2"/>
</dbReference>